<accession>A0A4V1D1F0</accession>
<organism evidence="2 3">
    <name type="scientific">Muribaculum gordoncarteri</name>
    <dbReference type="NCBI Taxonomy" id="2530390"/>
    <lineage>
        <taxon>Bacteria</taxon>
        <taxon>Pseudomonadati</taxon>
        <taxon>Bacteroidota</taxon>
        <taxon>Bacteroidia</taxon>
        <taxon>Bacteroidales</taxon>
        <taxon>Muribaculaceae</taxon>
        <taxon>Muribaculum</taxon>
    </lineage>
</organism>
<evidence type="ECO:0000256" key="1">
    <source>
        <dbReference type="SAM" id="Phobius"/>
    </source>
</evidence>
<dbReference type="RefSeq" id="WP_135947461.1">
    <property type="nucleotide sequence ID" value="NZ_CP039393.1"/>
</dbReference>
<dbReference type="EMBL" id="CP039393">
    <property type="protein sequence ID" value="QCD34977.1"/>
    <property type="molecule type" value="Genomic_DNA"/>
</dbReference>
<dbReference type="Proteomes" id="UP000297031">
    <property type="component" value="Chromosome"/>
</dbReference>
<sequence>MIWTIISIFIAAVACMAGSRMWGAALKIKAQHGSDAWVRYNRLLYAIRYAGYGLFALGVIAYITYGG</sequence>
<proteinExistence type="predicted"/>
<keyword evidence="1" id="KW-0812">Transmembrane</keyword>
<evidence type="ECO:0000313" key="2">
    <source>
        <dbReference type="EMBL" id="QCD34977.1"/>
    </source>
</evidence>
<dbReference type="KEGG" id="mgod:E7746_03305"/>
<protein>
    <submittedName>
        <fullName evidence="2">Uncharacterized protein</fullName>
    </submittedName>
</protein>
<feature type="transmembrane region" description="Helical" evidence="1">
    <location>
        <begin position="43"/>
        <end position="65"/>
    </location>
</feature>
<evidence type="ECO:0000313" key="3">
    <source>
        <dbReference type="Proteomes" id="UP000297031"/>
    </source>
</evidence>
<reference evidence="2 3" key="1">
    <citation type="submission" date="2019-02" db="EMBL/GenBank/DDBJ databases">
        <title>Isolation and identification of novel species under the genus Muribaculum.</title>
        <authorList>
            <person name="Miyake S."/>
            <person name="Ding Y."/>
            <person name="Low A."/>
            <person name="Soh M."/>
            <person name="Seedorf H."/>
        </authorList>
    </citation>
    <scope>NUCLEOTIDE SEQUENCE [LARGE SCALE GENOMIC DNA]</scope>
    <source>
        <strain evidence="2 3">TLL-A4</strain>
    </source>
</reference>
<gene>
    <name evidence="2" type="ORF">E7746_03305</name>
</gene>
<keyword evidence="1" id="KW-1133">Transmembrane helix</keyword>
<name>A0A4V1D1F0_9BACT</name>
<dbReference type="AlphaFoldDB" id="A0A4V1D1F0"/>
<keyword evidence="1" id="KW-0472">Membrane</keyword>
<keyword evidence="3" id="KW-1185">Reference proteome</keyword>